<organism evidence="1 2">
    <name type="scientific">Nephila pilipes</name>
    <name type="common">Giant wood spider</name>
    <name type="synonym">Nephila maculata</name>
    <dbReference type="NCBI Taxonomy" id="299642"/>
    <lineage>
        <taxon>Eukaryota</taxon>
        <taxon>Metazoa</taxon>
        <taxon>Ecdysozoa</taxon>
        <taxon>Arthropoda</taxon>
        <taxon>Chelicerata</taxon>
        <taxon>Arachnida</taxon>
        <taxon>Araneae</taxon>
        <taxon>Araneomorphae</taxon>
        <taxon>Entelegynae</taxon>
        <taxon>Araneoidea</taxon>
        <taxon>Nephilidae</taxon>
        <taxon>Nephila</taxon>
    </lineage>
</organism>
<dbReference type="AlphaFoldDB" id="A0A8X6P8V2"/>
<evidence type="ECO:0000313" key="1">
    <source>
        <dbReference type="EMBL" id="GFT53751.1"/>
    </source>
</evidence>
<reference evidence="1" key="1">
    <citation type="submission" date="2020-08" db="EMBL/GenBank/DDBJ databases">
        <title>Multicomponent nature underlies the extraordinary mechanical properties of spider dragline silk.</title>
        <authorList>
            <person name="Kono N."/>
            <person name="Nakamura H."/>
            <person name="Mori M."/>
            <person name="Yoshida Y."/>
            <person name="Ohtoshi R."/>
            <person name="Malay A.D."/>
            <person name="Moran D.A.P."/>
            <person name="Tomita M."/>
            <person name="Numata K."/>
            <person name="Arakawa K."/>
        </authorList>
    </citation>
    <scope>NUCLEOTIDE SEQUENCE</scope>
</reference>
<dbReference type="EMBL" id="BMAW01017409">
    <property type="protein sequence ID" value="GFT53751.1"/>
    <property type="molecule type" value="Genomic_DNA"/>
</dbReference>
<keyword evidence="2" id="KW-1185">Reference proteome</keyword>
<dbReference type="Proteomes" id="UP000887013">
    <property type="component" value="Unassembled WGS sequence"/>
</dbReference>
<protein>
    <recommendedName>
        <fullName evidence="3">C2H2-type domain-containing protein</fullName>
    </recommendedName>
</protein>
<gene>
    <name evidence="1" type="ORF">NPIL_577982</name>
</gene>
<evidence type="ECO:0008006" key="3">
    <source>
        <dbReference type="Google" id="ProtNLM"/>
    </source>
</evidence>
<comment type="caution">
    <text evidence="1">The sequence shown here is derived from an EMBL/GenBank/DDBJ whole genome shotgun (WGS) entry which is preliminary data.</text>
</comment>
<sequence length="633" mass="72409">MQVCSVCGFENSSLASFAKHLFTHLNDSPYLCFICACLLMQNQPKSYYVNNTFFVCEEVSHTRESIQTISHLCGECSCSFQQFEKTVLHIKKKIKENFYQCSVCFLSFSDSELCMEHTNTCQFQQYNCSECGIILPTNCENFILEPVLFYNLSDIQPGITSENLFKKFKLIFTVFKYRIIPDDYFSVDPTSVQSANHVNTSVSNTIPECSTSDSGIIEDDLHSTDSDKPVVPVLISKTHEFEILRQKINDLKTRLSSTFSKNIKNKCLTRTLPESKVSDCHISLSDENTCNKNVSLLEIILRSDNTVSPINYNNLESSTPNSCSKIYINSSFPLMDNAYESKYNIKNLSVILIRLPSYVIDYQSFKIYCKSQVYKTTMLRKQKLVSKKSLIFYQNILPSFVPLDDDTSLVTECETSEPVNWEVSSNHVEMSSDSDGENSFEGQFQESSNQISVISQENSPLICRSFEMPDNTEQYLNPQSLSDSSSESCTSLSNYKCSAFVKKPVKFQPLDVSCQSATELTELSHVPYDTNEIMQVDTDESDALIINDKSRKKFKSVDKNKIDNIPDSLNSKPFMLWKTAEQLKYLRDRIKYINAALEEIKECKKKEKLLEPRVLLCKLPDIMIEQFKRNQEC</sequence>
<proteinExistence type="predicted"/>
<accession>A0A8X6P8V2</accession>
<evidence type="ECO:0000313" key="2">
    <source>
        <dbReference type="Proteomes" id="UP000887013"/>
    </source>
</evidence>
<dbReference type="OrthoDB" id="6430841at2759"/>
<name>A0A8X6P8V2_NEPPI</name>